<dbReference type="AlphaFoldDB" id="R4Z773"/>
<organism evidence="3 4">
    <name type="scientific">Candidatus Neomicrothrix parvicella RN1</name>
    <dbReference type="NCBI Taxonomy" id="1229780"/>
    <lineage>
        <taxon>Bacteria</taxon>
        <taxon>Bacillati</taxon>
        <taxon>Actinomycetota</taxon>
        <taxon>Acidimicrobiia</taxon>
        <taxon>Acidimicrobiales</taxon>
        <taxon>Microthrixaceae</taxon>
        <taxon>Candidatus Neomicrothrix</taxon>
    </lineage>
</organism>
<dbReference type="RefSeq" id="WP_012229626.1">
    <property type="nucleotide sequence ID" value="NZ_HG422565.1"/>
</dbReference>
<dbReference type="EMBL" id="CANL01000056">
    <property type="protein sequence ID" value="CCM65147.1"/>
    <property type="molecule type" value="Genomic_DNA"/>
</dbReference>
<evidence type="ECO:0000313" key="4">
    <source>
        <dbReference type="Proteomes" id="UP000018291"/>
    </source>
</evidence>
<comment type="caution">
    <text evidence="3">The sequence shown here is derived from an EMBL/GenBank/DDBJ whole genome shotgun (WGS) entry which is preliminary data.</text>
</comment>
<sequence>MSADADADLPTHARRRRDVAIPWGDPGSEHDGEAPSEPAPRNGTAPRPNRHGDEGSLPEAQGQWFVEAPSAEVDPRLQPEPEVHLDGDVGIADAGIADLDEFEHFGEAPVGDYLDGALDEVPDETLDLGYSSLNADTQADGGHIDDGGYDDPVYVDEEHVDEEHVDSGYRDESYADVAYTDVAYTGVAQADLAYPDVVPVEATYQSVEPEPAVEPMPEVEGPPLTPLEERLARRAAKLSYRGSRVEAVYDVSGPKVRLGVLWFLLAWAGFALGTLGVGAVFVTAATVASLQVAAHLMIEEDTNSRVTAAVITAAVGTSAIFNARVVGVVILVAVAVAFVVASQTVDRNMTLHVAGLTLRASLPLGIAMAAILYLHRIDAWVFMILFGIVSIYDAGNFLVGTGSRRIWVGPLAGLMGAAAVVFGAAGFEAPPLTEKTTWLLGGLAALACPLGQIVGSFMLPRPDARAPALRRLDTYLVAGPLMLALFLAIGGNRPLM</sequence>
<gene>
    <name evidence="3" type="ORF">BN381_60051</name>
</gene>
<keyword evidence="2" id="KW-1133">Transmembrane helix</keyword>
<feature type="compositionally biased region" description="Basic and acidic residues" evidence="1">
    <location>
        <begin position="73"/>
        <end position="86"/>
    </location>
</feature>
<keyword evidence="2" id="KW-0812">Transmembrane</keyword>
<feature type="transmembrane region" description="Helical" evidence="2">
    <location>
        <begin position="380"/>
        <end position="399"/>
    </location>
</feature>
<name>R4Z773_9ACTN</name>
<evidence type="ECO:0000256" key="1">
    <source>
        <dbReference type="SAM" id="MobiDB-lite"/>
    </source>
</evidence>
<feature type="transmembrane region" description="Helical" evidence="2">
    <location>
        <begin position="439"/>
        <end position="460"/>
    </location>
</feature>
<feature type="transmembrane region" description="Helical" evidence="2">
    <location>
        <begin position="353"/>
        <end position="374"/>
    </location>
</feature>
<feature type="transmembrane region" description="Helical" evidence="2">
    <location>
        <begin position="472"/>
        <end position="491"/>
    </location>
</feature>
<feature type="transmembrane region" description="Helical" evidence="2">
    <location>
        <begin position="260"/>
        <end position="288"/>
    </location>
</feature>
<dbReference type="STRING" id="1229780.BN381_60051"/>
<dbReference type="Proteomes" id="UP000018291">
    <property type="component" value="Unassembled WGS sequence"/>
</dbReference>
<keyword evidence="4" id="KW-1185">Reference proteome</keyword>
<protein>
    <submittedName>
        <fullName evidence="3">Uncharacterized protein</fullName>
    </submittedName>
</protein>
<dbReference type="HOGENOM" id="CLU_549458_0_0_11"/>
<evidence type="ECO:0000256" key="2">
    <source>
        <dbReference type="SAM" id="Phobius"/>
    </source>
</evidence>
<accession>R4Z773</accession>
<evidence type="ECO:0000313" key="3">
    <source>
        <dbReference type="EMBL" id="CCM65147.1"/>
    </source>
</evidence>
<proteinExistence type="predicted"/>
<reference evidence="3 4" key="1">
    <citation type="journal article" date="2013" name="ISME J.">
        <title>Metabolic model for the filamentous 'Candidatus Microthrix parvicella' based on genomic and metagenomic analyses.</title>
        <authorList>
            <person name="Jon McIlroy S."/>
            <person name="Kristiansen R."/>
            <person name="Albertsen M."/>
            <person name="Michael Karst S."/>
            <person name="Rossetti S."/>
            <person name="Lund Nielsen J."/>
            <person name="Tandoi V."/>
            <person name="James Seviour R."/>
            <person name="Nielsen P.H."/>
        </authorList>
    </citation>
    <scope>NUCLEOTIDE SEQUENCE [LARGE SCALE GENOMIC DNA]</scope>
    <source>
        <strain evidence="3 4">RN1</strain>
    </source>
</reference>
<feature type="transmembrane region" description="Helical" evidence="2">
    <location>
        <begin position="406"/>
        <end position="427"/>
    </location>
</feature>
<feature type="transmembrane region" description="Helical" evidence="2">
    <location>
        <begin position="308"/>
        <end position="341"/>
    </location>
</feature>
<feature type="region of interest" description="Disordered" evidence="1">
    <location>
        <begin position="1"/>
        <end position="86"/>
    </location>
</feature>
<keyword evidence="2" id="KW-0472">Membrane</keyword>